<name>A0A3B1BNT9_9ZZZZ</name>
<keyword evidence="1" id="KW-0472">Membrane</keyword>
<protein>
    <recommendedName>
        <fullName evidence="3">HTH cro/C1-type domain-containing protein</fullName>
    </recommendedName>
</protein>
<dbReference type="Gene3D" id="1.10.260.40">
    <property type="entry name" value="lambda repressor-like DNA-binding domains"/>
    <property type="match status" value="1"/>
</dbReference>
<gene>
    <name evidence="2" type="ORF">MNBD_GAMMA25-1810</name>
</gene>
<dbReference type="EMBL" id="UOFY01000008">
    <property type="protein sequence ID" value="VAX06327.1"/>
    <property type="molecule type" value="Genomic_DNA"/>
</dbReference>
<dbReference type="InterPro" id="IPR010982">
    <property type="entry name" value="Lambda_DNA-bd_dom_sf"/>
</dbReference>
<keyword evidence="1" id="KW-0812">Transmembrane</keyword>
<proteinExistence type="predicted"/>
<dbReference type="AlphaFoldDB" id="A0A3B1BNT9"/>
<feature type="transmembrane region" description="Helical" evidence="1">
    <location>
        <begin position="71"/>
        <end position="89"/>
    </location>
</feature>
<evidence type="ECO:0000256" key="1">
    <source>
        <dbReference type="SAM" id="Phobius"/>
    </source>
</evidence>
<sequence>MNGKSISEVVHESISDLHEIGLADEMTMRKFDAQCLPEVKQYTAAQIKAIRQASKLSQAVFARYLNTSVEVIGKFAVFSFFVLSGFLMTRNNA</sequence>
<evidence type="ECO:0008006" key="3">
    <source>
        <dbReference type="Google" id="ProtNLM"/>
    </source>
</evidence>
<reference evidence="2" key="1">
    <citation type="submission" date="2018-06" db="EMBL/GenBank/DDBJ databases">
        <authorList>
            <person name="Zhirakovskaya E."/>
        </authorList>
    </citation>
    <scope>NUCLEOTIDE SEQUENCE</scope>
</reference>
<keyword evidence="1" id="KW-1133">Transmembrane helix</keyword>
<evidence type="ECO:0000313" key="2">
    <source>
        <dbReference type="EMBL" id="VAX06327.1"/>
    </source>
</evidence>
<dbReference type="GO" id="GO:0003677">
    <property type="term" value="F:DNA binding"/>
    <property type="evidence" value="ECO:0007669"/>
    <property type="project" value="InterPro"/>
</dbReference>
<accession>A0A3B1BNT9</accession>
<organism evidence="2">
    <name type="scientific">hydrothermal vent metagenome</name>
    <dbReference type="NCBI Taxonomy" id="652676"/>
    <lineage>
        <taxon>unclassified sequences</taxon>
        <taxon>metagenomes</taxon>
        <taxon>ecological metagenomes</taxon>
    </lineage>
</organism>